<dbReference type="KEGG" id="mvl:KOY49_00220"/>
<sequence>MISELYIQSQLIQLQHIHASSQPTADPALDTIKQTALNELRPLVDKLDVSPEEKFDTYLLLLRSTDDKTLIAPAHDAAIAIVDEARRAQALLDIIKEIDYFSNPR</sequence>
<name>A0A8F1SAF8_9BACT</name>
<organism evidence="1 2">
    <name type="scientific">Candidatus Minimicrobia vallesae</name>
    <dbReference type="NCBI Taxonomy" id="2841264"/>
    <lineage>
        <taxon>Bacteria</taxon>
        <taxon>Candidatus Saccharimonadota</taxon>
        <taxon>Candidatus Saccharimonadota incertae sedis</taxon>
        <taxon>Candidatus Minimicrobia</taxon>
    </lineage>
</organism>
<reference evidence="1" key="1">
    <citation type="submission" date="2021-06" db="EMBL/GenBank/DDBJ databases">
        <title>An adapted protocol for Saccharibacteria cultivation: two new species join this phylum of Candidate Phyla Radiations.</title>
        <authorList>
            <person name="Ibrahim A."/>
            <person name="Maatouk M."/>
            <person name="Raoult D."/>
            <person name="Bittar F."/>
        </authorList>
    </citation>
    <scope>NUCLEOTIDE SEQUENCE</scope>
    <source>
        <strain evidence="1">IHU2</strain>
    </source>
</reference>
<proteinExistence type="predicted"/>
<dbReference type="Proteomes" id="UP000677117">
    <property type="component" value="Chromosome"/>
</dbReference>
<gene>
    <name evidence="1" type="ORF">KOY49_00220</name>
</gene>
<dbReference type="EMBL" id="CP076459">
    <property type="protein sequence ID" value="QWQ31459.1"/>
    <property type="molecule type" value="Genomic_DNA"/>
</dbReference>
<dbReference type="AlphaFoldDB" id="A0A8F1SAF8"/>
<dbReference type="RefSeq" id="WP_232736240.1">
    <property type="nucleotide sequence ID" value="NZ_CP076459.1"/>
</dbReference>
<evidence type="ECO:0000313" key="2">
    <source>
        <dbReference type="Proteomes" id="UP000677117"/>
    </source>
</evidence>
<protein>
    <submittedName>
        <fullName evidence="1">Uncharacterized protein</fullName>
    </submittedName>
</protein>
<keyword evidence="2" id="KW-1185">Reference proteome</keyword>
<accession>A0A8F1SAF8</accession>
<evidence type="ECO:0000313" key="1">
    <source>
        <dbReference type="EMBL" id="QWQ31459.1"/>
    </source>
</evidence>